<dbReference type="Pfam" id="PF00157">
    <property type="entry name" value="Pou"/>
    <property type="match status" value="2"/>
</dbReference>
<accession>A0A8C0FSP5</accession>
<comment type="similarity">
    <text evidence="7">Belongs to the POU transcription factor family. Class-6 subfamily.</text>
</comment>
<keyword evidence="3 8" id="KW-0238">DNA-binding</keyword>
<dbReference type="FunFam" id="1.10.10.60:FF:000051">
    <property type="entry name" value="POU domain protein"/>
    <property type="match status" value="1"/>
</dbReference>
<feature type="compositionally biased region" description="Polar residues" evidence="11">
    <location>
        <begin position="68"/>
        <end position="78"/>
    </location>
</feature>
<dbReference type="GO" id="GO:0000978">
    <property type="term" value="F:RNA polymerase II cis-regulatory region sequence-specific DNA binding"/>
    <property type="evidence" value="ECO:0007669"/>
    <property type="project" value="TreeGrafter"/>
</dbReference>
<sequence>MIAGQVSKPLLSLRSEMNVELRGEDKAATSDNELNEPLLAPVESNDSEDTPSKLFEARGNTVLPDTSPADQHQPSQSHPAFPVGPQPLLTAQQLASAVAGVMPGGTPALNQPILIPFNMAGQLGGQQGLVLTLPTANLTNIQGLVAAAAAGGIMTLPLQNLQATSSLNSQLQQLQHLQQLQQQQQQQGQQQQQQQQSQQQQGQQAQTPQPPQQTQQPQPQPSAPPQQNQTQSQSQSQPPPAPQSSSSPQKPSQSPGHGLPSPLTSPNPLQIIGTIPLMPNPVPSSQAAGGAQGLQVQPITPQLLTNAQGQIIATVIGNQILPVINTQGITLSPLKPGQQLHQPSQTQVGQAASQPNLLHLAHSQASMSQSPVRQASSSSSSSSSSSALSVGQLVSNPQTATGEVDGVNLEEIREFAKAFKIRRLSLGLTQTQVGQALSATEGPAYSQSAICRHTILRSHFFLPQEAQENTIASSLTAKLNPGLLYPARFEKLDITPKSAQKIKPVLERWMAEAEARHRAGMQNLTEFIGSEPSKKRKRRTSFTPQALEILNAHFEKNTHPSGQEMTEIAEKLNYDREVVRVWFCNKRQALKNTIKRLKQHEPATAVPMEPLTDSLEENS</sequence>
<evidence type="ECO:0000256" key="9">
    <source>
        <dbReference type="RuleBase" id="RU000682"/>
    </source>
</evidence>
<feature type="compositionally biased region" description="Low complexity" evidence="11">
    <location>
        <begin position="366"/>
        <end position="394"/>
    </location>
</feature>
<dbReference type="PROSITE" id="PS00465">
    <property type="entry name" value="POU_2"/>
    <property type="match status" value="1"/>
</dbReference>
<evidence type="ECO:0000256" key="7">
    <source>
        <dbReference type="ARBA" id="ARBA00061425"/>
    </source>
</evidence>
<protein>
    <recommendedName>
        <fullName evidence="10">POU domain protein</fullName>
    </recommendedName>
</protein>
<dbReference type="PROSITE" id="PS51179">
    <property type="entry name" value="POU_3"/>
    <property type="match status" value="1"/>
</dbReference>
<dbReference type="SUPFAM" id="SSF46689">
    <property type="entry name" value="Homeodomain-like"/>
    <property type="match status" value="1"/>
</dbReference>
<evidence type="ECO:0000256" key="2">
    <source>
        <dbReference type="ARBA" id="ARBA00023015"/>
    </source>
</evidence>
<dbReference type="InterPro" id="IPR050255">
    <property type="entry name" value="POU_domain_TF"/>
</dbReference>
<evidence type="ECO:0000259" key="12">
    <source>
        <dbReference type="PROSITE" id="PS50071"/>
    </source>
</evidence>
<comment type="subcellular location">
    <subcellularLocation>
        <location evidence="1 8 9">Nucleus</location>
    </subcellularLocation>
</comment>
<dbReference type="Pfam" id="PF00046">
    <property type="entry name" value="Homeodomain"/>
    <property type="match status" value="1"/>
</dbReference>
<feature type="domain" description="POU-specific" evidence="13">
    <location>
        <begin position="404"/>
        <end position="514"/>
    </location>
</feature>
<reference evidence="14" key="2">
    <citation type="submission" date="2025-09" db="UniProtKB">
        <authorList>
            <consortium name="Ensembl"/>
        </authorList>
    </citation>
    <scope>IDENTIFICATION</scope>
</reference>
<dbReference type="PANTHER" id="PTHR11636:SF68">
    <property type="entry name" value="POU DOMAIN, CLASS 6, TRANSCRIPTION FACTOR 2"/>
    <property type="match status" value="1"/>
</dbReference>
<evidence type="ECO:0000259" key="13">
    <source>
        <dbReference type="PROSITE" id="PS51179"/>
    </source>
</evidence>
<dbReference type="GO" id="GO:0005634">
    <property type="term" value="C:nucleus"/>
    <property type="evidence" value="ECO:0007669"/>
    <property type="project" value="UniProtKB-SubCell"/>
</dbReference>
<keyword evidence="4 8" id="KW-0371">Homeobox</keyword>
<dbReference type="Gene3D" id="1.10.260.40">
    <property type="entry name" value="lambda repressor-like DNA-binding domains"/>
    <property type="match status" value="1"/>
</dbReference>
<feature type="region of interest" description="Disordered" evidence="11">
    <location>
        <begin position="363"/>
        <end position="394"/>
    </location>
</feature>
<feature type="domain" description="Homeobox" evidence="12">
    <location>
        <begin position="533"/>
        <end position="593"/>
    </location>
</feature>
<evidence type="ECO:0000256" key="8">
    <source>
        <dbReference type="PROSITE-ProRule" id="PRU00108"/>
    </source>
</evidence>
<feature type="compositionally biased region" description="Low complexity" evidence="11">
    <location>
        <begin position="193"/>
        <end position="217"/>
    </location>
</feature>
<keyword evidence="2" id="KW-0805">Transcription regulation</keyword>
<evidence type="ECO:0000256" key="5">
    <source>
        <dbReference type="ARBA" id="ARBA00023163"/>
    </source>
</evidence>
<feature type="compositionally biased region" description="Low complexity" evidence="11">
    <location>
        <begin position="243"/>
        <end position="256"/>
    </location>
</feature>
<dbReference type="InterPro" id="IPR001356">
    <property type="entry name" value="HD"/>
</dbReference>
<feature type="region of interest" description="Disordered" evidence="11">
    <location>
        <begin position="193"/>
        <end position="289"/>
    </location>
</feature>
<evidence type="ECO:0000256" key="3">
    <source>
        <dbReference type="ARBA" id="ARBA00023125"/>
    </source>
</evidence>
<feature type="region of interest" description="Disordered" evidence="11">
    <location>
        <begin position="21"/>
        <end position="85"/>
    </location>
</feature>
<dbReference type="PRINTS" id="PR00028">
    <property type="entry name" value="POUDOMAIN"/>
</dbReference>
<evidence type="ECO:0000256" key="11">
    <source>
        <dbReference type="SAM" id="MobiDB-lite"/>
    </source>
</evidence>
<dbReference type="InterPro" id="IPR009057">
    <property type="entry name" value="Homeodomain-like_sf"/>
</dbReference>
<feature type="compositionally biased region" description="Low complexity" evidence="11">
    <location>
        <begin position="225"/>
        <end position="236"/>
    </location>
</feature>
<evidence type="ECO:0000256" key="10">
    <source>
        <dbReference type="RuleBase" id="RU361194"/>
    </source>
</evidence>
<proteinExistence type="inferred from homology"/>
<feature type="DNA-binding region" description="Homeobox" evidence="8">
    <location>
        <begin position="535"/>
        <end position="594"/>
    </location>
</feature>
<dbReference type="AlphaFoldDB" id="A0A8C0FSP5"/>
<dbReference type="InterPro" id="IPR010982">
    <property type="entry name" value="Lambda_DNA-bd_dom_sf"/>
</dbReference>
<organism evidence="14 15">
    <name type="scientific">Bubo bubo</name>
    <name type="common">Eurasian eagle-owl</name>
    <name type="synonym">Strix bubo</name>
    <dbReference type="NCBI Taxonomy" id="30461"/>
    <lineage>
        <taxon>Eukaryota</taxon>
        <taxon>Metazoa</taxon>
        <taxon>Chordata</taxon>
        <taxon>Craniata</taxon>
        <taxon>Vertebrata</taxon>
        <taxon>Euteleostomi</taxon>
        <taxon>Archelosauria</taxon>
        <taxon>Archosauria</taxon>
        <taxon>Dinosauria</taxon>
        <taxon>Saurischia</taxon>
        <taxon>Theropoda</taxon>
        <taxon>Coelurosauria</taxon>
        <taxon>Aves</taxon>
        <taxon>Neognathae</taxon>
        <taxon>Neoaves</taxon>
        <taxon>Telluraves</taxon>
        <taxon>Strigiformes</taxon>
        <taxon>Strigidae</taxon>
        <taxon>Bubo</taxon>
    </lineage>
</organism>
<dbReference type="SUPFAM" id="SSF47413">
    <property type="entry name" value="lambda repressor-like DNA-binding domains"/>
    <property type="match status" value="1"/>
</dbReference>
<dbReference type="InterPro" id="IPR013847">
    <property type="entry name" value="POU"/>
</dbReference>
<reference evidence="14" key="1">
    <citation type="submission" date="2025-08" db="UniProtKB">
        <authorList>
            <consortium name="Ensembl"/>
        </authorList>
    </citation>
    <scope>IDENTIFICATION</scope>
</reference>
<keyword evidence="15" id="KW-1185">Reference proteome</keyword>
<evidence type="ECO:0000313" key="15">
    <source>
        <dbReference type="Proteomes" id="UP000694567"/>
    </source>
</evidence>
<dbReference type="SMART" id="SM00389">
    <property type="entry name" value="HOX"/>
    <property type="match status" value="1"/>
</dbReference>
<keyword evidence="6 8" id="KW-0539">Nucleus</keyword>
<evidence type="ECO:0000313" key="14">
    <source>
        <dbReference type="Ensembl" id="ENSBOBP00000022905.1"/>
    </source>
</evidence>
<evidence type="ECO:0000256" key="4">
    <source>
        <dbReference type="ARBA" id="ARBA00023155"/>
    </source>
</evidence>
<dbReference type="Proteomes" id="UP000694567">
    <property type="component" value="Unplaced"/>
</dbReference>
<dbReference type="SMART" id="SM00352">
    <property type="entry name" value="POU"/>
    <property type="match status" value="1"/>
</dbReference>
<dbReference type="PROSITE" id="PS00035">
    <property type="entry name" value="POU_1"/>
    <property type="match status" value="1"/>
</dbReference>
<keyword evidence="5 10" id="KW-0804">Transcription</keyword>
<dbReference type="InterPro" id="IPR000327">
    <property type="entry name" value="POU_dom"/>
</dbReference>
<dbReference type="GO" id="GO:0000981">
    <property type="term" value="F:DNA-binding transcription factor activity, RNA polymerase II-specific"/>
    <property type="evidence" value="ECO:0007669"/>
    <property type="project" value="TreeGrafter"/>
</dbReference>
<name>A0A8C0FSP5_BUBBB</name>
<dbReference type="Gene3D" id="1.10.10.60">
    <property type="entry name" value="Homeodomain-like"/>
    <property type="match status" value="1"/>
</dbReference>
<dbReference type="PROSITE" id="PS50071">
    <property type="entry name" value="HOMEOBOX_2"/>
    <property type="match status" value="1"/>
</dbReference>
<evidence type="ECO:0000256" key="1">
    <source>
        <dbReference type="ARBA" id="ARBA00004123"/>
    </source>
</evidence>
<evidence type="ECO:0000256" key="6">
    <source>
        <dbReference type="ARBA" id="ARBA00023242"/>
    </source>
</evidence>
<dbReference type="PANTHER" id="PTHR11636">
    <property type="entry name" value="POU DOMAIN"/>
    <property type="match status" value="1"/>
</dbReference>
<dbReference type="CDD" id="cd00086">
    <property type="entry name" value="homeodomain"/>
    <property type="match status" value="1"/>
</dbReference>
<dbReference type="Ensembl" id="ENSBOBT00000023415.1">
    <property type="protein sequence ID" value="ENSBOBP00000022905.1"/>
    <property type="gene ID" value="ENSBOBG00000013727.1"/>
</dbReference>